<dbReference type="EMBL" id="KI913954">
    <property type="protein sequence ID" value="ETW07969.1"/>
    <property type="molecule type" value="Genomic_DNA"/>
</dbReference>
<dbReference type="Gene3D" id="1.10.287.110">
    <property type="entry name" value="DnaJ domain"/>
    <property type="match status" value="1"/>
</dbReference>
<feature type="chain" id="PRO_5001535336" description="J domain-containing protein" evidence="1">
    <location>
        <begin position="27"/>
        <end position="829"/>
    </location>
</feature>
<dbReference type="OrthoDB" id="10564696at2759"/>
<protein>
    <recommendedName>
        <fullName evidence="2">J domain-containing protein</fullName>
    </recommendedName>
</protein>
<gene>
    <name evidence="3" type="ORF">H310_02355</name>
</gene>
<name>A0A024UNW0_9STRA</name>
<feature type="signal peptide" evidence="1">
    <location>
        <begin position="1"/>
        <end position="26"/>
    </location>
</feature>
<dbReference type="RefSeq" id="XP_008864062.1">
    <property type="nucleotide sequence ID" value="XM_008865840.1"/>
</dbReference>
<feature type="domain" description="J" evidence="2">
    <location>
        <begin position="765"/>
        <end position="829"/>
    </location>
</feature>
<reference evidence="3" key="1">
    <citation type="submission" date="2013-12" db="EMBL/GenBank/DDBJ databases">
        <title>The Genome Sequence of Aphanomyces invadans NJM9701.</title>
        <authorList>
            <consortium name="The Broad Institute Genomics Platform"/>
            <person name="Russ C."/>
            <person name="Tyler B."/>
            <person name="van West P."/>
            <person name="Dieguez-Uribeondo J."/>
            <person name="Young S.K."/>
            <person name="Zeng Q."/>
            <person name="Gargeya S."/>
            <person name="Fitzgerald M."/>
            <person name="Abouelleil A."/>
            <person name="Alvarado L."/>
            <person name="Chapman S.B."/>
            <person name="Gainer-Dewar J."/>
            <person name="Goldberg J."/>
            <person name="Griggs A."/>
            <person name="Gujja S."/>
            <person name="Hansen M."/>
            <person name="Howarth C."/>
            <person name="Imamovic A."/>
            <person name="Ireland A."/>
            <person name="Larimer J."/>
            <person name="McCowan C."/>
            <person name="Murphy C."/>
            <person name="Pearson M."/>
            <person name="Poon T.W."/>
            <person name="Priest M."/>
            <person name="Roberts A."/>
            <person name="Saif S."/>
            <person name="Shea T."/>
            <person name="Sykes S."/>
            <person name="Wortman J."/>
            <person name="Nusbaum C."/>
            <person name="Birren B."/>
        </authorList>
    </citation>
    <scope>NUCLEOTIDE SEQUENCE [LARGE SCALE GENOMIC DNA]</scope>
    <source>
        <strain evidence="3">NJM9701</strain>
    </source>
</reference>
<dbReference type="VEuPathDB" id="FungiDB:H310_02355"/>
<dbReference type="SUPFAM" id="SSF46565">
    <property type="entry name" value="Chaperone J-domain"/>
    <property type="match status" value="1"/>
</dbReference>
<keyword evidence="1" id="KW-0732">Signal</keyword>
<evidence type="ECO:0000259" key="2">
    <source>
        <dbReference type="PROSITE" id="PS50076"/>
    </source>
</evidence>
<evidence type="ECO:0000256" key="1">
    <source>
        <dbReference type="SAM" id="SignalP"/>
    </source>
</evidence>
<dbReference type="InterPro" id="IPR036869">
    <property type="entry name" value="J_dom_sf"/>
</dbReference>
<dbReference type="PROSITE" id="PS50076">
    <property type="entry name" value="DNAJ_2"/>
    <property type="match status" value="1"/>
</dbReference>
<evidence type="ECO:0000313" key="3">
    <source>
        <dbReference type="EMBL" id="ETW07969.1"/>
    </source>
</evidence>
<dbReference type="GeneID" id="20079405"/>
<dbReference type="SMART" id="SM00271">
    <property type="entry name" value="DnaJ"/>
    <property type="match status" value="1"/>
</dbReference>
<dbReference type="CDD" id="cd06257">
    <property type="entry name" value="DnaJ"/>
    <property type="match status" value="1"/>
</dbReference>
<dbReference type="Pfam" id="PF00226">
    <property type="entry name" value="DnaJ"/>
    <property type="match status" value="1"/>
</dbReference>
<dbReference type="STRING" id="157072.A0A024UNW0"/>
<dbReference type="AlphaFoldDB" id="A0A024UNW0"/>
<proteinExistence type="predicted"/>
<organism evidence="3">
    <name type="scientific">Aphanomyces invadans</name>
    <dbReference type="NCBI Taxonomy" id="157072"/>
    <lineage>
        <taxon>Eukaryota</taxon>
        <taxon>Sar</taxon>
        <taxon>Stramenopiles</taxon>
        <taxon>Oomycota</taxon>
        <taxon>Saprolegniomycetes</taxon>
        <taxon>Saprolegniales</taxon>
        <taxon>Verrucalvaceae</taxon>
        <taxon>Aphanomyces</taxon>
    </lineage>
</organism>
<accession>A0A024UNW0</accession>
<sequence length="829" mass="89448">MMEWRRIYRWALLVYYLGSESVKAVAQDDAVLACTVRAPQYLSIEHKAALCAGVHLDTATAPADCACELKLHLGTATSSEIALTLCSGATSVGPATCFRTVNAFSFTILPMPQLLTLCRGVADEENALCFHHLHRKLQLDVNSIVLLCTQPNAWSYVDEIVSCFQRHTTLASTTRLRLCMKPSLISDATLACLQTLSHRYTLASDRDDLFPLCLSRSPHHALSCVEAAPWGYTVSFKTALCINATGVGPAECLKGLMGASTWTNDDKLSLCSGATSSKRIDCVLKLSSRYSIRQKVALCAHDHDTPLRCTRTIKGLPPTGDEIAICGRASSLGPAECFNVDTGLSTALKVELCANGGNRDRAQCVLRLRSMLHSFTAHDLVQLCAAVTTPDELPSLMQCLTTGFRAVLAARDVIHVCKGASSAAPARCLQEHLAGWSSSEKAALCYSATDLSPVDCIRRLGPTTLLQRRHQVQLCVGATAPVFPAICAKSAPPRFVHPVDRVRLCAQASTSFPLDCAASLPSTHPSVVAAVCSQVASLAPAECIQAALRSGSKLTQSVIARCRSVSSFPAMLSLASVIKECPVLVPHCPVTIELHVLDQFGHRMLTYGLHPSAGSIDSNHSMRLTAAFQSQPCLALGKREPVVDGRSTFRMAFPHAGHFRLVLALANITVLHLPVHVQEDPGAVAWTASCDRIFRSHLQCIPSSATFPSYQFLQVDAVANTLLAVVCAGTLELLEPLSPSLSTSARAIAAAPWLPYHMHLQVPLSPWEVLRIPDNATLDVVRAAYRHQSLVYHPDRSAAAAATYFDSVRSAYEAAVHLDDQNRSIRVDK</sequence>
<dbReference type="eggNOG" id="ENOG502RUDY">
    <property type="taxonomic scope" value="Eukaryota"/>
</dbReference>
<dbReference type="InterPro" id="IPR001623">
    <property type="entry name" value="DnaJ_domain"/>
</dbReference>